<comment type="caution">
    <text evidence="2">The sequence shown here is derived from an EMBL/GenBank/DDBJ whole genome shotgun (WGS) entry which is preliminary data.</text>
</comment>
<dbReference type="InterPro" id="IPR056647">
    <property type="entry name" value="DUF7745"/>
</dbReference>
<feature type="domain" description="DUF7745" evidence="1">
    <location>
        <begin position="1"/>
        <end position="54"/>
    </location>
</feature>
<gene>
    <name evidence="2" type="ORF">CR513_34175</name>
</gene>
<organism evidence="2 3">
    <name type="scientific">Mucuna pruriens</name>
    <name type="common">Velvet bean</name>
    <name type="synonym">Dolichos pruriens</name>
    <dbReference type="NCBI Taxonomy" id="157652"/>
    <lineage>
        <taxon>Eukaryota</taxon>
        <taxon>Viridiplantae</taxon>
        <taxon>Streptophyta</taxon>
        <taxon>Embryophyta</taxon>
        <taxon>Tracheophyta</taxon>
        <taxon>Spermatophyta</taxon>
        <taxon>Magnoliopsida</taxon>
        <taxon>eudicotyledons</taxon>
        <taxon>Gunneridae</taxon>
        <taxon>Pentapetalae</taxon>
        <taxon>rosids</taxon>
        <taxon>fabids</taxon>
        <taxon>Fabales</taxon>
        <taxon>Fabaceae</taxon>
        <taxon>Papilionoideae</taxon>
        <taxon>50 kb inversion clade</taxon>
        <taxon>NPAAA clade</taxon>
        <taxon>indigoferoid/millettioid clade</taxon>
        <taxon>Phaseoleae</taxon>
        <taxon>Mucuna</taxon>
    </lineage>
</organism>
<sequence>MGTQGCINYNPMISLRQQGYPIVNPPTDKETSLLLIHESEQPGDIQSKKEESWAHEAMQPPLRIDYGSNIGSEWYESLSLELPYLSPDLRKKCKKSKTQIELKRKLEEARAGKRATVEEADHYRKSAELLAQKVRIEEAAKFKTWDCLRVTDVEMCFRREERNRVMAD</sequence>
<evidence type="ECO:0000259" key="1">
    <source>
        <dbReference type="Pfam" id="PF24924"/>
    </source>
</evidence>
<accession>A0A371G2D8</accession>
<name>A0A371G2D8_MUCPR</name>
<dbReference type="Pfam" id="PF24924">
    <property type="entry name" value="DUF7745"/>
    <property type="match status" value="1"/>
</dbReference>
<dbReference type="AlphaFoldDB" id="A0A371G2D8"/>
<dbReference type="EMBL" id="QJKJ01006965">
    <property type="protein sequence ID" value="RDX84724.1"/>
    <property type="molecule type" value="Genomic_DNA"/>
</dbReference>
<protein>
    <recommendedName>
        <fullName evidence="1">DUF7745 domain-containing protein</fullName>
    </recommendedName>
</protein>
<feature type="non-terminal residue" evidence="2">
    <location>
        <position position="1"/>
    </location>
</feature>
<reference evidence="2" key="1">
    <citation type="submission" date="2018-05" db="EMBL/GenBank/DDBJ databases">
        <title>Draft genome of Mucuna pruriens seed.</title>
        <authorList>
            <person name="Nnadi N.E."/>
            <person name="Vos R."/>
            <person name="Hasami M.H."/>
            <person name="Devisetty U.K."/>
            <person name="Aguiy J.C."/>
        </authorList>
    </citation>
    <scope>NUCLEOTIDE SEQUENCE [LARGE SCALE GENOMIC DNA]</scope>
    <source>
        <strain evidence="2">JCA_2017</strain>
    </source>
</reference>
<evidence type="ECO:0000313" key="2">
    <source>
        <dbReference type="EMBL" id="RDX84724.1"/>
    </source>
</evidence>
<keyword evidence="3" id="KW-1185">Reference proteome</keyword>
<evidence type="ECO:0000313" key="3">
    <source>
        <dbReference type="Proteomes" id="UP000257109"/>
    </source>
</evidence>
<proteinExistence type="predicted"/>
<dbReference type="Proteomes" id="UP000257109">
    <property type="component" value="Unassembled WGS sequence"/>
</dbReference>